<dbReference type="SUPFAM" id="SSF55729">
    <property type="entry name" value="Acyl-CoA N-acyltransferases (Nat)"/>
    <property type="match status" value="1"/>
</dbReference>
<dbReference type="AlphaFoldDB" id="A0AAU7JNW4"/>
<evidence type="ECO:0000256" key="3">
    <source>
        <dbReference type="ARBA" id="ARBA00050603"/>
    </source>
</evidence>
<evidence type="ECO:0000256" key="2">
    <source>
        <dbReference type="ARBA" id="ARBA00023315"/>
    </source>
</evidence>
<dbReference type="PANTHER" id="PTHR43072:SF23">
    <property type="entry name" value="UPF0039 PROTEIN C11D3.02C"/>
    <property type="match status" value="1"/>
</dbReference>
<evidence type="ECO:0000256" key="1">
    <source>
        <dbReference type="ARBA" id="ARBA00022679"/>
    </source>
</evidence>
<comment type="catalytic activity">
    <reaction evidence="4">
        <text>L-methionine sulfone + acetyl-CoA = N-acetyl-L-methionine sulfone + CoA + H(+)</text>
        <dbReference type="Rhea" id="RHEA:47656"/>
        <dbReference type="ChEBI" id="CHEBI:15378"/>
        <dbReference type="ChEBI" id="CHEBI:57287"/>
        <dbReference type="ChEBI" id="CHEBI:57288"/>
        <dbReference type="ChEBI" id="CHEBI:87824"/>
        <dbReference type="ChEBI" id="CHEBI:87825"/>
    </reaction>
</comment>
<keyword evidence="2" id="KW-0012">Acyltransferase</keyword>
<feature type="domain" description="N-acetyltransferase" evidence="5">
    <location>
        <begin position="1"/>
        <end position="163"/>
    </location>
</feature>
<dbReference type="PROSITE" id="PS51186">
    <property type="entry name" value="GNAT"/>
    <property type="match status" value="1"/>
</dbReference>
<dbReference type="PANTHER" id="PTHR43072">
    <property type="entry name" value="N-ACETYLTRANSFERASE"/>
    <property type="match status" value="1"/>
</dbReference>
<dbReference type="Pfam" id="PF00583">
    <property type="entry name" value="Acetyltransf_1"/>
    <property type="match status" value="1"/>
</dbReference>
<evidence type="ECO:0000259" key="5">
    <source>
        <dbReference type="PROSITE" id="PS51186"/>
    </source>
</evidence>
<dbReference type="InterPro" id="IPR016181">
    <property type="entry name" value="Acyl_CoA_acyltransferase"/>
</dbReference>
<dbReference type="InterPro" id="IPR000182">
    <property type="entry name" value="GNAT_dom"/>
</dbReference>
<dbReference type="Gene3D" id="3.40.630.30">
    <property type="match status" value="1"/>
</dbReference>
<gene>
    <name evidence="6" type="ORF">ABEG18_24395</name>
</gene>
<dbReference type="FunFam" id="3.40.630.30:FF:000026">
    <property type="entry name" value="Phosphinothricin acetyltransferase"/>
    <property type="match status" value="1"/>
</dbReference>
<keyword evidence="1" id="KW-0808">Transferase</keyword>
<dbReference type="EMBL" id="CP157484">
    <property type="protein sequence ID" value="XBO41870.1"/>
    <property type="molecule type" value="Genomic_DNA"/>
</dbReference>
<accession>A0AAU7JNW4</accession>
<dbReference type="CDD" id="cd04301">
    <property type="entry name" value="NAT_SF"/>
    <property type="match status" value="1"/>
</dbReference>
<dbReference type="GO" id="GO:0016747">
    <property type="term" value="F:acyltransferase activity, transferring groups other than amino-acyl groups"/>
    <property type="evidence" value="ECO:0007669"/>
    <property type="project" value="InterPro"/>
</dbReference>
<evidence type="ECO:0000313" key="6">
    <source>
        <dbReference type="EMBL" id="XBO41870.1"/>
    </source>
</evidence>
<proteinExistence type="predicted"/>
<protein>
    <submittedName>
        <fullName evidence="6">N-acetyltransferase family protein</fullName>
    </submittedName>
</protein>
<comment type="catalytic activity">
    <reaction evidence="3">
        <text>L-methionine sulfoximine + acetyl-CoA = N-acetyl-L-methionine sulfoximine + CoA + H(+)</text>
        <dbReference type="Rhea" id="RHEA:47660"/>
        <dbReference type="ChEBI" id="CHEBI:15378"/>
        <dbReference type="ChEBI" id="CHEBI:57287"/>
        <dbReference type="ChEBI" id="CHEBI:57288"/>
        <dbReference type="ChEBI" id="CHEBI:87826"/>
        <dbReference type="ChEBI" id="CHEBI:87827"/>
    </reaction>
</comment>
<reference evidence="6" key="1">
    <citation type="submission" date="2024-05" db="EMBL/GenBank/DDBJ databases">
        <authorList>
            <person name="Kim S."/>
            <person name="Heo J."/>
            <person name="Choi H."/>
            <person name="Choi Y."/>
            <person name="Kwon S.-W."/>
            <person name="Kim Y."/>
        </authorList>
    </citation>
    <scope>NUCLEOTIDE SEQUENCE</scope>
    <source>
        <strain evidence="6">KACC 23698</strain>
    </source>
</reference>
<organism evidence="6">
    <name type="scientific">Alsobacter sp. KACC 23698</name>
    <dbReference type="NCBI Taxonomy" id="3149229"/>
    <lineage>
        <taxon>Bacteria</taxon>
        <taxon>Pseudomonadati</taxon>
        <taxon>Pseudomonadota</taxon>
        <taxon>Alphaproteobacteria</taxon>
        <taxon>Hyphomicrobiales</taxon>
        <taxon>Alsobacteraceae</taxon>
        <taxon>Alsobacter</taxon>
    </lineage>
</organism>
<sequence>MAIRDATEADLPAILDIHNDAVLNTTAIWSHHTVDLENRRALLADRRARGYPFLVAAMDGEVLGFASFGDFRPWDGYAHTVEHSVYVHKHHHGKGVGKSLMPPLITAAKACGKHVMLAGVEAGNTASLRFHRQFGFVETGRLKEVGWKFDRWLDLVFMQKMLD</sequence>
<name>A0AAU7JNW4_9HYPH</name>
<evidence type="ECO:0000256" key="4">
    <source>
        <dbReference type="ARBA" id="ARBA00051334"/>
    </source>
</evidence>